<evidence type="ECO:0000259" key="1">
    <source>
        <dbReference type="Pfam" id="PF14111"/>
    </source>
</evidence>
<reference evidence="2 3" key="1">
    <citation type="journal article" date="2022" name="Nat. Genet.">
        <title>Improved pea reference genome and pan-genome highlight genomic features and evolutionary characteristics.</title>
        <authorList>
            <person name="Yang T."/>
            <person name="Liu R."/>
            <person name="Luo Y."/>
            <person name="Hu S."/>
            <person name="Wang D."/>
            <person name="Wang C."/>
            <person name="Pandey M.K."/>
            <person name="Ge S."/>
            <person name="Xu Q."/>
            <person name="Li N."/>
            <person name="Li G."/>
            <person name="Huang Y."/>
            <person name="Saxena R.K."/>
            <person name="Ji Y."/>
            <person name="Li M."/>
            <person name="Yan X."/>
            <person name="He Y."/>
            <person name="Liu Y."/>
            <person name="Wang X."/>
            <person name="Xiang C."/>
            <person name="Varshney R.K."/>
            <person name="Ding H."/>
            <person name="Gao S."/>
            <person name="Zong X."/>
        </authorList>
    </citation>
    <scope>NUCLEOTIDE SEQUENCE [LARGE SCALE GENOMIC DNA]</scope>
    <source>
        <strain evidence="2 3">cv. Zhongwan 6</strain>
    </source>
</reference>
<dbReference type="EMBL" id="JAMSHJ010000003">
    <property type="protein sequence ID" value="KAI5431604.1"/>
    <property type="molecule type" value="Genomic_DNA"/>
</dbReference>
<dbReference type="AlphaFoldDB" id="A0A9D5B706"/>
<keyword evidence="3" id="KW-1185">Reference proteome</keyword>
<evidence type="ECO:0000313" key="2">
    <source>
        <dbReference type="EMBL" id="KAI5431604.1"/>
    </source>
</evidence>
<dbReference type="InterPro" id="IPR025558">
    <property type="entry name" value="DUF4283"/>
</dbReference>
<organism evidence="2 3">
    <name type="scientific">Pisum sativum</name>
    <name type="common">Garden pea</name>
    <name type="synonym">Lathyrus oleraceus</name>
    <dbReference type="NCBI Taxonomy" id="3888"/>
    <lineage>
        <taxon>Eukaryota</taxon>
        <taxon>Viridiplantae</taxon>
        <taxon>Streptophyta</taxon>
        <taxon>Embryophyta</taxon>
        <taxon>Tracheophyta</taxon>
        <taxon>Spermatophyta</taxon>
        <taxon>Magnoliopsida</taxon>
        <taxon>eudicotyledons</taxon>
        <taxon>Gunneridae</taxon>
        <taxon>Pentapetalae</taxon>
        <taxon>rosids</taxon>
        <taxon>fabids</taxon>
        <taxon>Fabales</taxon>
        <taxon>Fabaceae</taxon>
        <taxon>Papilionoideae</taxon>
        <taxon>50 kb inversion clade</taxon>
        <taxon>NPAAA clade</taxon>
        <taxon>Hologalegina</taxon>
        <taxon>IRL clade</taxon>
        <taxon>Fabeae</taxon>
        <taxon>Lathyrus</taxon>
    </lineage>
</organism>
<accession>A0A9D5B706</accession>
<gene>
    <name evidence="2" type="ORF">KIW84_035698</name>
</gene>
<dbReference type="Proteomes" id="UP001058974">
    <property type="component" value="Chromosome 3"/>
</dbReference>
<evidence type="ECO:0000313" key="3">
    <source>
        <dbReference type="Proteomes" id="UP001058974"/>
    </source>
</evidence>
<dbReference type="Gramene" id="Psat03G0569800-T1">
    <property type="protein sequence ID" value="KAI5431604.1"/>
    <property type="gene ID" value="KIW84_035698"/>
</dbReference>
<feature type="domain" description="DUF4283" evidence="1">
    <location>
        <begin position="23"/>
        <end position="88"/>
    </location>
</feature>
<name>A0A9D5B706_PEA</name>
<proteinExistence type="predicted"/>
<sequence length="188" mass="21987">MSEIHYFGKEERHIAKPLCKGAIVKMLGRKIIFKALENRLNHLWARNGSIHIVDSWQHFYLVTFTYEENQVVILTDGPWMIHDHYLTADKGKWMDLNEPKDQALGPWKIVQNPKRTRRRKMKGLQSGIDMENRNNQLNLNDVYCTLKHKEGSHFKVLTVILEDHTSKENTKIGNMHATLNKKSDSDLI</sequence>
<dbReference type="Pfam" id="PF14111">
    <property type="entry name" value="DUF4283"/>
    <property type="match status" value="1"/>
</dbReference>
<protein>
    <recommendedName>
        <fullName evidence="1">DUF4283 domain-containing protein</fullName>
    </recommendedName>
</protein>
<comment type="caution">
    <text evidence="2">The sequence shown here is derived from an EMBL/GenBank/DDBJ whole genome shotgun (WGS) entry which is preliminary data.</text>
</comment>